<comment type="caution">
    <text evidence="2">The sequence shown here is derived from an EMBL/GenBank/DDBJ whole genome shotgun (WGS) entry which is preliminary data.</text>
</comment>
<reference evidence="3" key="1">
    <citation type="journal article" date="2019" name="Int. J. Syst. Evol. Microbiol.">
        <title>The Global Catalogue of Microorganisms (GCM) 10K type strain sequencing project: providing services to taxonomists for standard genome sequencing and annotation.</title>
        <authorList>
            <consortium name="The Broad Institute Genomics Platform"/>
            <consortium name="The Broad Institute Genome Sequencing Center for Infectious Disease"/>
            <person name="Wu L."/>
            <person name="Ma J."/>
        </authorList>
    </citation>
    <scope>NUCLEOTIDE SEQUENCE [LARGE SCALE GENOMIC DNA]</scope>
    <source>
        <strain evidence="3">JCM 18053</strain>
    </source>
</reference>
<feature type="region of interest" description="Disordered" evidence="1">
    <location>
        <begin position="1"/>
        <end position="77"/>
    </location>
</feature>
<feature type="compositionally biased region" description="Basic and acidic residues" evidence="1">
    <location>
        <begin position="1"/>
        <end position="11"/>
    </location>
</feature>
<proteinExistence type="predicted"/>
<name>A0ABP9PA77_9BACT</name>
<organism evidence="2 3">
    <name type="scientific">Prosthecobacter algae</name>
    <dbReference type="NCBI Taxonomy" id="1144682"/>
    <lineage>
        <taxon>Bacteria</taxon>
        <taxon>Pseudomonadati</taxon>
        <taxon>Verrucomicrobiota</taxon>
        <taxon>Verrucomicrobiia</taxon>
        <taxon>Verrucomicrobiales</taxon>
        <taxon>Verrucomicrobiaceae</taxon>
        <taxon>Prosthecobacter</taxon>
    </lineage>
</organism>
<dbReference type="EMBL" id="BAABIA010000005">
    <property type="protein sequence ID" value="GAA5142454.1"/>
    <property type="molecule type" value="Genomic_DNA"/>
</dbReference>
<accession>A0ABP9PA77</accession>
<evidence type="ECO:0000256" key="1">
    <source>
        <dbReference type="SAM" id="MobiDB-lite"/>
    </source>
</evidence>
<keyword evidence="3" id="KW-1185">Reference proteome</keyword>
<evidence type="ECO:0000313" key="3">
    <source>
        <dbReference type="Proteomes" id="UP001499852"/>
    </source>
</evidence>
<sequence>MTKKSVEKECVKLPQLPPPKKGGEQTGQRQDVTVKRQHAHDTLTRVKQPAPPPRRHREAFTQTAKVKGEKSASAEVP</sequence>
<protein>
    <submittedName>
        <fullName evidence="2">Uncharacterized protein</fullName>
    </submittedName>
</protein>
<gene>
    <name evidence="2" type="ORF">GCM10023213_28420</name>
</gene>
<feature type="compositionally biased region" description="Basic and acidic residues" evidence="1">
    <location>
        <begin position="66"/>
        <end position="77"/>
    </location>
</feature>
<evidence type="ECO:0000313" key="2">
    <source>
        <dbReference type="EMBL" id="GAA5142454.1"/>
    </source>
</evidence>
<dbReference type="Proteomes" id="UP001499852">
    <property type="component" value="Unassembled WGS sequence"/>
</dbReference>